<name>A0AAE6QIB0_9PSED</name>
<dbReference type="InterPro" id="IPR046879">
    <property type="entry name" value="KANL3/Tex30_Abhydrolase"/>
</dbReference>
<evidence type="ECO:0000313" key="2">
    <source>
        <dbReference type="EMBL" id="QGT81230.1"/>
    </source>
</evidence>
<dbReference type="Pfam" id="PF20408">
    <property type="entry name" value="Abhydrolase_11"/>
    <property type="match status" value="1"/>
</dbReference>
<protein>
    <submittedName>
        <fullName evidence="2">Esterase</fullName>
    </submittedName>
</protein>
<feature type="domain" description="KANL3/Tex30 alpha/beta hydrolase-like" evidence="1">
    <location>
        <begin position="59"/>
        <end position="249"/>
    </location>
</feature>
<dbReference type="PANTHER" id="PTHR13136:SF11">
    <property type="entry name" value="TESTIS-EXPRESSED PROTEIN 30"/>
    <property type="match status" value="1"/>
</dbReference>
<proteinExistence type="predicted"/>
<dbReference type="SUPFAM" id="SSF53474">
    <property type="entry name" value="alpha/beta-Hydrolases"/>
    <property type="match status" value="1"/>
</dbReference>
<dbReference type="PANTHER" id="PTHR13136">
    <property type="entry name" value="TESTIS DEVELOPMENT PROTEIN PRTD"/>
    <property type="match status" value="1"/>
</dbReference>
<dbReference type="EMBL" id="CP046441">
    <property type="protein sequence ID" value="QGT81230.1"/>
    <property type="molecule type" value="Genomic_DNA"/>
</dbReference>
<sequence length="251" mass="27869">MQLLTQLPIVIGQRRTYQNETSMSKSLQPRIAPEQWLQLVRERGWLWTQGQPLDGMQPATLLLAHGAGAPMDSDFMNRMADELAAQGISVLRFEFPYMAQRRQGGSKRPPNPQARLLECWRDVYGCVQPKIAGRLAVGGKSMGGRMASLIADELQVDALVCLGYPFYAAGKPEKPRVAHLTELNTPALIVQGERDALGNRETVEVYSLSSAIRLHWLPTANHDLKPLKMAGVSHDQCLAESAQVIARFLRT</sequence>
<organism evidence="2 3">
    <name type="scientific">Pseudomonas coronafaciens pv. coronafaciens</name>
    <dbReference type="NCBI Taxonomy" id="235275"/>
    <lineage>
        <taxon>Bacteria</taxon>
        <taxon>Pseudomonadati</taxon>
        <taxon>Pseudomonadota</taxon>
        <taxon>Gammaproteobacteria</taxon>
        <taxon>Pseudomonadales</taxon>
        <taxon>Pseudomonadaceae</taxon>
        <taxon>Pseudomonas</taxon>
        <taxon>Pseudomonas coronafaciens</taxon>
    </lineage>
</organism>
<dbReference type="Proteomes" id="UP000423413">
    <property type="component" value="Chromosome"/>
</dbReference>
<dbReference type="InterPro" id="IPR026555">
    <property type="entry name" value="NSL3/Tex30"/>
</dbReference>
<reference evidence="2 3" key="1">
    <citation type="submission" date="2019-11" db="EMBL/GenBank/DDBJ databases">
        <title>Complete genome sequence of Pseudomonas syringae pv. coronafaciens isolate B19001 originated in imported oat cereal.</title>
        <authorList>
            <person name="Kim S.M."/>
            <person name="Lee B.C."/>
            <person name="Seo S.J."/>
            <person name="Lee J.E."/>
            <person name="Choi N.J."/>
            <person name="Park J.H."/>
        </authorList>
    </citation>
    <scope>NUCLEOTIDE SEQUENCE [LARGE SCALE GENOMIC DNA]</scope>
    <source>
        <strain evidence="2 3">B19001</strain>
    </source>
</reference>
<evidence type="ECO:0000259" key="1">
    <source>
        <dbReference type="Pfam" id="PF20408"/>
    </source>
</evidence>
<dbReference type="Gene3D" id="3.40.50.1820">
    <property type="entry name" value="alpha/beta hydrolase"/>
    <property type="match status" value="1"/>
</dbReference>
<gene>
    <name evidence="2" type="ORF">GMO17_08565</name>
</gene>
<dbReference type="InterPro" id="IPR029058">
    <property type="entry name" value="AB_hydrolase_fold"/>
</dbReference>
<evidence type="ECO:0000313" key="3">
    <source>
        <dbReference type="Proteomes" id="UP000423413"/>
    </source>
</evidence>
<accession>A0AAE6QIB0</accession>
<dbReference type="AlphaFoldDB" id="A0AAE6QIB0"/>